<name>A0AAV4PWT5_9ARAC</name>
<accession>A0AAV4PWT5</accession>
<dbReference type="Pfam" id="PF22064">
    <property type="entry name" value="Cep192_D2"/>
    <property type="match status" value="1"/>
</dbReference>
<dbReference type="Pfam" id="PF22066">
    <property type="entry name" value="Cep192_D8"/>
    <property type="match status" value="1"/>
</dbReference>
<dbReference type="GO" id="GO:0000242">
    <property type="term" value="C:pericentriolar material"/>
    <property type="evidence" value="ECO:0007669"/>
    <property type="project" value="TreeGrafter"/>
</dbReference>
<dbReference type="Gene3D" id="2.60.40.10">
    <property type="entry name" value="Immunoglobulins"/>
    <property type="match status" value="3"/>
</dbReference>
<dbReference type="GO" id="GO:0090222">
    <property type="term" value="P:centrosome-templated microtubule nucleation"/>
    <property type="evidence" value="ECO:0007669"/>
    <property type="project" value="InterPro"/>
</dbReference>
<evidence type="ECO:0000259" key="6">
    <source>
        <dbReference type="Pfam" id="PF22074"/>
    </source>
</evidence>
<dbReference type="PANTHER" id="PTHR16029:SF11">
    <property type="entry name" value="CENTROSOMAL PROTEIN OF 192 KDA"/>
    <property type="match status" value="1"/>
</dbReference>
<dbReference type="InterPro" id="IPR054090">
    <property type="entry name" value="Cep192_Spd-2-like_dom"/>
</dbReference>
<keyword evidence="9" id="KW-1185">Reference proteome</keyword>
<dbReference type="GO" id="GO:0019901">
    <property type="term" value="F:protein kinase binding"/>
    <property type="evidence" value="ECO:0007669"/>
    <property type="project" value="TreeGrafter"/>
</dbReference>
<dbReference type="InterPro" id="IPR054092">
    <property type="entry name" value="Cep192-like_D6"/>
</dbReference>
<sequence length="2018" mass="224506">MVEGINFRQHIFPVMEHQGKGFLDDTTLSKTPKSPLRTSTVVRPDANRQENFAKRLAMKEMNASFLPRDDPSSQALSEVTNIRHFSFPKPKFNATVESSFADSSLGILQMDNFSDLETSLQGSIFTKTTNYSKKIERESKSRVLEEEFLKFKETNSKNVKETELNNRNSSPDIEYDGINTPELNLEYDALAAFRTSSTSAPKTSFAIPKMSLDIKDSCFERSYMDENNINDDLAEQSKESFNAEPTIKNSRVTRDSLFETFDPSYDSIFKVLMPDGRASDDDKVSKISHNMKVCSFLDDSTKLQSILENQSLAEQNFLKKLEELSVSSSIKFCPEEMSARSTSFRTPSPTTVNIHPEESVSLNEEIQTEPKYQWGNSLGREDLTNVMVDSLFVDKSSKLNDNESQHFDPDSLECSEKIKTFSMPEENAATSCFAIDPSFQCDLNYMDTSQFITSNGFEQTNLDISDSEFMSKDKALEIFEKDEEILKEEHKFEAGNDSKGSTISVFSPPGQTNIPAPSWFLELCDDKLKNSGHCVSIGTLISARTENLGRLSQDSKRERPFFGIDVSTPVRHISDESSVFGYNESTFEASNDKSDEESFVTLSLASESKFEKDHGNEESALSSMLGQDYQNRNESEILHRSDLSRFLSDISTSQPQALADRILHAAFNKVKSSNKIRHEEQNATDLYSEYSSVNYKDSNKTSSTLAASALSKNKHLQETAMSNIKEHDVLVSSSMNISSADSSSTKMVEKDSKSYACANCSAQKMQCLNSRPVSSCSGSCANSATFQNALQPQHNCMKYFGSQEICHQNLLPHGALQQCGNFFHNKQFYNRIPDPLPTQALSIVVPQSMSQGPMTGCVPMTFSGQGPVSYSYPALQGPNELYFPEKICVGDSQSITLTVQNLHNMQFFYQVSYVSAFINNESVSIEMAGVHFPSILPRNAGSTTDIQITLTPKYEGKIIVTLQIVACFNPSELTTTNGGNSSLKTKIQYESLKPSISISSHGEQNLDFGTIIAGSCITEFIKITNECEAVVPLCVNLSGDFKDNHISFGLNQMKHLNFPASTGLKILSPKAILCRLPCSRSESARSSLEFPLLFEAGNNNCDVNFTVTAAIQTTTFNEPLEFLRVSATVGKAELVLTDVTQNRLLLCTEMGSVCHRNATVKNQCSFPVVYDLMIVDDDTNSFSVSPASLNLQPLQTSTVTISFTPNSTLVVKSNLQAAAQPNGKEFTLIELIGNGKPSVSDARYSRNFPSNVSKQISKEAKAISRNSSIIECNKKYLYWGGIDIGNTAIKNFCLRNCSNKNLQAKLFIKEKSQRSFKLLDDKNEQLTTLVLDLTSYEQKNINVAFTPARVAPSSGFLAIKPIVEGEQKIFSMLLAGYGGTGKLKVAEIYEKEGVGHCWDVIVSKERKTTFSNLRIQNTGLRPVFVKIVVSGTSSHSSMEVVAINPSEFVLLENEQKVLIVSCTTENFSTLNNTGNGIITMLYGDEIIRQQMRRSIGENSRYSQTPMFHGINFDVPFAGEERVPYDSTYISKVNIFSLFTSTMKKYLIHLNITEPDANFSQMTFGALSLLDNTCSSTIANTPMIRRLTAGPGCDFSPPVREFTVDTLNRLSMPSSPTFLCEARSLFGPKIDENVKEKDSSGHWTVKPELLTIDANSKDNRILLINFSNQDLRFKIECAIEVITVSPVSGIVSANGQIGLRISIIPYPYSKLIDDYKGYIKVLCDDSGKNVLIKVLKSQKRVKDLLIASENNVTLEEFKGDLKNVVEESIADKTVINSTSIFIKNICEFPKEIILNSTSPGKISETVLTVQNGEKHSVKWNIDPFSMLFTEAMDDFLNANVLQIQPSSGILQAMEKANITIKFTPSNPDSFFQFFQLTLNFSDGQNQKCSFKISGSSICLTENAEINKSSAIAHCSKKRPKADVYVENEVYEFPNTTPGQINNVFITVKNSSLQDIKLSIVKPQLPFIINQSSIIVRSKKFLKFPVYFKPAKCGRIYEDVIMLQSENGHEFVIQLKGFCN</sequence>
<dbReference type="InterPro" id="IPR039103">
    <property type="entry name" value="Spd-2/CEP192"/>
</dbReference>
<dbReference type="InterPro" id="IPR054091">
    <property type="entry name" value="Cep192-like_D5"/>
</dbReference>
<dbReference type="Pfam" id="PF22076">
    <property type="entry name" value="Cep192_D6"/>
    <property type="match status" value="1"/>
</dbReference>
<evidence type="ECO:0000259" key="2">
    <source>
        <dbReference type="Pfam" id="PF22065"/>
    </source>
</evidence>
<dbReference type="Pfam" id="PF22067">
    <property type="entry name" value="Cep192_D3"/>
    <property type="match status" value="1"/>
</dbReference>
<dbReference type="GO" id="GO:0005737">
    <property type="term" value="C:cytoplasm"/>
    <property type="evidence" value="ECO:0007669"/>
    <property type="project" value="TreeGrafter"/>
</dbReference>
<feature type="domain" description="Cep192-like" evidence="2">
    <location>
        <begin position="1788"/>
        <end position="1895"/>
    </location>
</feature>
<dbReference type="InterPro" id="IPR054087">
    <property type="entry name" value="Cep192-like_D7"/>
</dbReference>
<comment type="caution">
    <text evidence="8">The sequence shown here is derived from an EMBL/GenBank/DDBJ whole genome shotgun (WGS) entry which is preliminary data.</text>
</comment>
<dbReference type="GO" id="GO:0005814">
    <property type="term" value="C:centriole"/>
    <property type="evidence" value="ECO:0007669"/>
    <property type="project" value="TreeGrafter"/>
</dbReference>
<dbReference type="GO" id="GO:0090307">
    <property type="term" value="P:mitotic spindle assembly"/>
    <property type="evidence" value="ECO:0007669"/>
    <property type="project" value="TreeGrafter"/>
</dbReference>
<protein>
    <submittedName>
        <fullName evidence="8">Centrosomal protein</fullName>
    </submittedName>
</protein>
<evidence type="ECO:0000259" key="1">
    <source>
        <dbReference type="Pfam" id="PF22064"/>
    </source>
</evidence>
<dbReference type="InterPro" id="IPR013783">
    <property type="entry name" value="Ig-like_fold"/>
</dbReference>
<dbReference type="Proteomes" id="UP001054837">
    <property type="component" value="Unassembled WGS sequence"/>
</dbReference>
<evidence type="ECO:0000259" key="7">
    <source>
        <dbReference type="Pfam" id="PF22076"/>
    </source>
</evidence>
<evidence type="ECO:0000259" key="3">
    <source>
        <dbReference type="Pfam" id="PF22066"/>
    </source>
</evidence>
<feature type="domain" description="Cep192-like" evidence="6">
    <location>
        <begin position="1403"/>
        <end position="1549"/>
    </location>
</feature>
<feature type="domain" description="Cep192-like" evidence="7">
    <location>
        <begin position="1641"/>
        <end position="1733"/>
    </location>
</feature>
<dbReference type="GO" id="GO:0071539">
    <property type="term" value="P:protein localization to centrosome"/>
    <property type="evidence" value="ECO:0007669"/>
    <property type="project" value="InterPro"/>
</dbReference>
<reference evidence="8 9" key="1">
    <citation type="submission" date="2021-06" db="EMBL/GenBank/DDBJ databases">
        <title>Caerostris darwini draft genome.</title>
        <authorList>
            <person name="Kono N."/>
            <person name="Arakawa K."/>
        </authorList>
    </citation>
    <scope>NUCLEOTIDE SEQUENCE [LARGE SCALE GENOMIC DNA]</scope>
</reference>
<proteinExistence type="predicted"/>
<feature type="domain" description="Cep192-like" evidence="3">
    <location>
        <begin position="1921"/>
        <end position="2017"/>
    </location>
</feature>
<feature type="domain" description="Cep192-like" evidence="1">
    <location>
        <begin position="993"/>
        <end position="1103"/>
    </location>
</feature>
<dbReference type="GO" id="GO:0051298">
    <property type="term" value="P:centrosome duplication"/>
    <property type="evidence" value="ECO:0007669"/>
    <property type="project" value="InterPro"/>
</dbReference>
<dbReference type="InterPro" id="IPR054086">
    <property type="entry name" value="Cep192-like_D2"/>
</dbReference>
<dbReference type="Pfam" id="PF22073">
    <property type="entry name" value="Cep192_D4"/>
    <property type="match status" value="1"/>
</dbReference>
<evidence type="ECO:0000313" key="8">
    <source>
        <dbReference type="EMBL" id="GIY00674.1"/>
    </source>
</evidence>
<dbReference type="Pfam" id="PF22065">
    <property type="entry name" value="Cep192_D7"/>
    <property type="match status" value="1"/>
</dbReference>
<dbReference type="SUPFAM" id="SSF49354">
    <property type="entry name" value="PapD-like"/>
    <property type="match status" value="1"/>
</dbReference>
<feature type="domain" description="Cep192-like" evidence="4">
    <location>
        <begin position="1144"/>
        <end position="1228"/>
    </location>
</feature>
<gene>
    <name evidence="8" type="primary">CEP192</name>
    <name evidence="8" type="ORF">CDAR_517851</name>
</gene>
<dbReference type="PANTHER" id="PTHR16029">
    <property type="entry name" value="CENTROSOMAL PROTEIN OF 192 KDA"/>
    <property type="match status" value="1"/>
</dbReference>
<dbReference type="Pfam" id="PF22074">
    <property type="entry name" value="Cep192_D5"/>
    <property type="match status" value="1"/>
</dbReference>
<evidence type="ECO:0000259" key="5">
    <source>
        <dbReference type="Pfam" id="PF22073"/>
    </source>
</evidence>
<dbReference type="InterPro" id="IPR054089">
    <property type="entry name" value="Cep192-like_D3"/>
</dbReference>
<feature type="domain" description="Cep192/Spd-2-like" evidence="5">
    <location>
        <begin position="1269"/>
        <end position="1379"/>
    </location>
</feature>
<dbReference type="InterPro" id="IPR054088">
    <property type="entry name" value="Cep192-like_D8"/>
</dbReference>
<dbReference type="InterPro" id="IPR008962">
    <property type="entry name" value="PapD-like_sf"/>
</dbReference>
<evidence type="ECO:0000259" key="4">
    <source>
        <dbReference type="Pfam" id="PF22067"/>
    </source>
</evidence>
<organism evidence="8 9">
    <name type="scientific">Caerostris darwini</name>
    <dbReference type="NCBI Taxonomy" id="1538125"/>
    <lineage>
        <taxon>Eukaryota</taxon>
        <taxon>Metazoa</taxon>
        <taxon>Ecdysozoa</taxon>
        <taxon>Arthropoda</taxon>
        <taxon>Chelicerata</taxon>
        <taxon>Arachnida</taxon>
        <taxon>Araneae</taxon>
        <taxon>Araneomorphae</taxon>
        <taxon>Entelegynae</taxon>
        <taxon>Araneoidea</taxon>
        <taxon>Araneidae</taxon>
        <taxon>Caerostris</taxon>
    </lineage>
</organism>
<evidence type="ECO:0000313" key="9">
    <source>
        <dbReference type="Proteomes" id="UP001054837"/>
    </source>
</evidence>
<dbReference type="EMBL" id="BPLQ01003462">
    <property type="protein sequence ID" value="GIY00674.1"/>
    <property type="molecule type" value="Genomic_DNA"/>
</dbReference>